<dbReference type="InterPro" id="IPR023395">
    <property type="entry name" value="MCP_dom_sf"/>
</dbReference>
<dbReference type="SUPFAM" id="SSF103506">
    <property type="entry name" value="Mitochondrial carrier"/>
    <property type="match status" value="1"/>
</dbReference>
<feature type="repeat" description="Solcar" evidence="10">
    <location>
        <begin position="104"/>
        <end position="188"/>
    </location>
</feature>
<dbReference type="InterPro" id="IPR002067">
    <property type="entry name" value="MCP"/>
</dbReference>
<dbReference type="PANTHER" id="PTHR45671">
    <property type="entry name" value="SOLUTE CARRIER FAMILY 25 (MITOCHONDRIAL CARRIER PHOSPHATE CARRIER), MEMBER 3, LIKE-RELATED-RELATED"/>
    <property type="match status" value="1"/>
</dbReference>
<dbReference type="Proteomes" id="UP001344447">
    <property type="component" value="Unassembled WGS sequence"/>
</dbReference>
<keyword evidence="9 10" id="KW-0472">Membrane</keyword>
<evidence type="ECO:0000256" key="11">
    <source>
        <dbReference type="RuleBase" id="RU000488"/>
    </source>
</evidence>
<organism evidence="12 13">
    <name type="scientific">Dictyostelium firmibasis</name>
    <dbReference type="NCBI Taxonomy" id="79012"/>
    <lineage>
        <taxon>Eukaryota</taxon>
        <taxon>Amoebozoa</taxon>
        <taxon>Evosea</taxon>
        <taxon>Eumycetozoa</taxon>
        <taxon>Dictyostelia</taxon>
        <taxon>Dictyosteliales</taxon>
        <taxon>Dictyosteliaceae</taxon>
        <taxon>Dictyostelium</taxon>
    </lineage>
</organism>
<comment type="subcellular location">
    <subcellularLocation>
        <location evidence="1">Mitochondrion inner membrane</location>
        <topology evidence="1">Multi-pass membrane protein</topology>
    </subcellularLocation>
</comment>
<evidence type="ECO:0000313" key="12">
    <source>
        <dbReference type="EMBL" id="KAK5581876.1"/>
    </source>
</evidence>
<keyword evidence="8" id="KW-0496">Mitochondrion</keyword>
<accession>A0AAN7U5U2</accession>
<evidence type="ECO:0000256" key="4">
    <source>
        <dbReference type="ARBA" id="ARBA00022692"/>
    </source>
</evidence>
<proteinExistence type="inferred from homology"/>
<evidence type="ECO:0000256" key="1">
    <source>
        <dbReference type="ARBA" id="ARBA00004448"/>
    </source>
</evidence>
<evidence type="ECO:0000256" key="10">
    <source>
        <dbReference type="PROSITE-ProRule" id="PRU00282"/>
    </source>
</evidence>
<evidence type="ECO:0000256" key="2">
    <source>
        <dbReference type="ARBA" id="ARBA00006375"/>
    </source>
</evidence>
<evidence type="ECO:0000313" key="13">
    <source>
        <dbReference type="Proteomes" id="UP001344447"/>
    </source>
</evidence>
<gene>
    <name evidence="12" type="ORF">RB653_003456</name>
</gene>
<keyword evidence="6" id="KW-0999">Mitochondrion inner membrane</keyword>
<evidence type="ECO:0000256" key="8">
    <source>
        <dbReference type="ARBA" id="ARBA00023128"/>
    </source>
</evidence>
<dbReference type="Gene3D" id="1.50.40.10">
    <property type="entry name" value="Mitochondrial carrier domain"/>
    <property type="match status" value="1"/>
</dbReference>
<evidence type="ECO:0000256" key="6">
    <source>
        <dbReference type="ARBA" id="ARBA00022792"/>
    </source>
</evidence>
<reference evidence="12 13" key="1">
    <citation type="submission" date="2023-11" db="EMBL/GenBank/DDBJ databases">
        <title>Dfirmibasis_genome.</title>
        <authorList>
            <person name="Edelbroek B."/>
            <person name="Kjellin J."/>
            <person name="Jerlstrom-Hultqvist J."/>
            <person name="Soderbom F."/>
        </authorList>
    </citation>
    <scope>NUCLEOTIDE SEQUENCE [LARGE SCALE GENOMIC DNA]</scope>
    <source>
        <strain evidence="12 13">TNS-C-14</strain>
    </source>
</reference>
<dbReference type="InterPro" id="IPR018108">
    <property type="entry name" value="MCP_transmembrane"/>
</dbReference>
<evidence type="ECO:0000256" key="3">
    <source>
        <dbReference type="ARBA" id="ARBA00022448"/>
    </source>
</evidence>
<dbReference type="AlphaFoldDB" id="A0AAN7U5U2"/>
<feature type="repeat" description="Solcar" evidence="10">
    <location>
        <begin position="207"/>
        <end position="290"/>
    </location>
</feature>
<dbReference type="GO" id="GO:0005743">
    <property type="term" value="C:mitochondrial inner membrane"/>
    <property type="evidence" value="ECO:0007669"/>
    <property type="project" value="UniProtKB-SubCell"/>
</dbReference>
<evidence type="ECO:0000256" key="7">
    <source>
        <dbReference type="ARBA" id="ARBA00022989"/>
    </source>
</evidence>
<keyword evidence="5" id="KW-0677">Repeat</keyword>
<dbReference type="EMBL" id="JAVFKY010000001">
    <property type="protein sequence ID" value="KAK5581876.1"/>
    <property type="molecule type" value="Genomic_DNA"/>
</dbReference>
<protein>
    <recommendedName>
        <fullName evidence="14">Mitochondrial phosphate carrier protein</fullName>
    </recommendedName>
</protein>
<dbReference type="PROSITE" id="PS50920">
    <property type="entry name" value="SOLCAR"/>
    <property type="match status" value="3"/>
</dbReference>
<comment type="caution">
    <text evidence="12">The sequence shown here is derived from an EMBL/GenBank/DDBJ whole genome shotgun (WGS) entry which is preliminary data.</text>
</comment>
<dbReference type="GO" id="GO:1990547">
    <property type="term" value="P:mitochondrial phosphate ion transmembrane transport"/>
    <property type="evidence" value="ECO:0007669"/>
    <property type="project" value="InterPro"/>
</dbReference>
<keyword evidence="4 10" id="KW-0812">Transmembrane</keyword>
<evidence type="ECO:0000256" key="9">
    <source>
        <dbReference type="ARBA" id="ARBA00023136"/>
    </source>
</evidence>
<dbReference type="Pfam" id="PF00153">
    <property type="entry name" value="Mito_carr"/>
    <property type="match status" value="3"/>
</dbReference>
<evidence type="ECO:0000256" key="5">
    <source>
        <dbReference type="ARBA" id="ARBA00022737"/>
    </source>
</evidence>
<evidence type="ECO:0008006" key="14">
    <source>
        <dbReference type="Google" id="ProtNLM"/>
    </source>
</evidence>
<dbReference type="InterPro" id="IPR044677">
    <property type="entry name" value="SLC25A3/Pic2/Mir1-like"/>
</dbReference>
<dbReference type="PRINTS" id="PR00926">
    <property type="entry name" value="MITOCARRIER"/>
</dbReference>
<keyword evidence="7" id="KW-1133">Transmembrane helix</keyword>
<keyword evidence="13" id="KW-1185">Reference proteome</keyword>
<dbReference type="PANTHER" id="PTHR45671:SF12">
    <property type="entry name" value="MITOCHONDRIAL PHOSPHATE CARRIER PROTEIN"/>
    <property type="match status" value="1"/>
</dbReference>
<comment type="similarity">
    <text evidence="2 11">Belongs to the mitochondrial carrier (TC 2.A.29) family.</text>
</comment>
<feature type="repeat" description="Solcar" evidence="10">
    <location>
        <begin position="8"/>
        <end position="92"/>
    </location>
</feature>
<keyword evidence="3 11" id="KW-0813">Transport</keyword>
<dbReference type="GO" id="GO:0005315">
    <property type="term" value="F:phosphate transmembrane transporter activity"/>
    <property type="evidence" value="ECO:0007669"/>
    <property type="project" value="InterPro"/>
</dbReference>
<name>A0AAN7U5U2_9MYCE</name>
<sequence length="298" mass="31613">MAGDLTPSLFLKYGFGGALSCSITHSLVVPLDVVKTLLQTNPGKYTGMMNGFSTVIKEQGPSGLLQGLGPTAVGYALQGFLKFGFYEVFKKTYGDIVGEKADQFRVPIWLAASATAEVIADIALCPNEAVRIRLVAEPTFAKSPVEAFGKIFKQEGIIGFYKGLPPILLKVIPYTMAKFAVFEFTAENVYKGLAASGTPKESLTDGQKLSVSLGSGIVAGIVAAIVSQPADTILSKINQEKTDGGVVKAIGNIVKRLGVRGLFLGLPTRCFMVGTLTAGQFFIYDGIKQMLGLTPAKK</sequence>